<dbReference type="InterPro" id="IPR001387">
    <property type="entry name" value="Cro/C1-type_HTH"/>
</dbReference>
<comment type="caution">
    <text evidence="2">The sequence shown here is derived from an EMBL/GenBank/DDBJ whole genome shotgun (WGS) entry which is preliminary data.</text>
</comment>
<sequence length="124" mass="13640">MTVQIVEISGQKMAMLPIADYERLIDLVEDRLDAASAAEAARRREDGEEYLPASLVDQILAGESALRVWRRHRGLTQSGLAKVVGTTKMTVSSLELGKREGSRKMWCALADALRTSVDDILPAK</sequence>
<keyword evidence="3" id="KW-1185">Reference proteome</keyword>
<dbReference type="GO" id="GO:0003677">
    <property type="term" value="F:DNA binding"/>
    <property type="evidence" value="ECO:0007669"/>
    <property type="project" value="InterPro"/>
</dbReference>
<dbReference type="Proteomes" id="UP000266693">
    <property type="component" value="Unassembled WGS sequence"/>
</dbReference>
<proteinExistence type="predicted"/>
<dbReference type="EMBL" id="QWLV01000001">
    <property type="protein sequence ID" value="RHW19344.1"/>
    <property type="molecule type" value="Genomic_DNA"/>
</dbReference>
<dbReference type="Gene3D" id="1.10.260.40">
    <property type="entry name" value="lambda repressor-like DNA-binding domains"/>
    <property type="match status" value="1"/>
</dbReference>
<organism evidence="2 3">
    <name type="scientific">Sphingomonas gilva</name>
    <dbReference type="NCBI Taxonomy" id="2305907"/>
    <lineage>
        <taxon>Bacteria</taxon>
        <taxon>Pseudomonadati</taxon>
        <taxon>Pseudomonadota</taxon>
        <taxon>Alphaproteobacteria</taxon>
        <taxon>Sphingomonadales</taxon>
        <taxon>Sphingomonadaceae</taxon>
        <taxon>Sphingomonas</taxon>
    </lineage>
</organism>
<feature type="domain" description="HTH cro/C1-type" evidence="1">
    <location>
        <begin position="66"/>
        <end position="120"/>
    </location>
</feature>
<dbReference type="InterPro" id="IPR010982">
    <property type="entry name" value="Lambda_DNA-bd_dom_sf"/>
</dbReference>
<evidence type="ECO:0000259" key="1">
    <source>
        <dbReference type="PROSITE" id="PS50943"/>
    </source>
</evidence>
<gene>
    <name evidence="2" type="ORF">D1610_04375</name>
</gene>
<dbReference type="OrthoDB" id="407979at2"/>
<dbReference type="CDD" id="cd00093">
    <property type="entry name" value="HTH_XRE"/>
    <property type="match status" value="1"/>
</dbReference>
<dbReference type="Pfam" id="PF13560">
    <property type="entry name" value="HTH_31"/>
    <property type="match status" value="1"/>
</dbReference>
<accession>A0A396RRR8</accession>
<reference evidence="2 3" key="1">
    <citation type="submission" date="2018-08" db="EMBL/GenBank/DDBJ databases">
        <title>The multiple taxonomic identification of Sphingomonas gilva.</title>
        <authorList>
            <person name="Zhu D."/>
            <person name="Zheng S."/>
        </authorList>
    </citation>
    <scope>NUCLEOTIDE SEQUENCE [LARGE SCALE GENOMIC DNA]</scope>
    <source>
        <strain evidence="2 3">ZDH117</strain>
    </source>
</reference>
<dbReference type="PROSITE" id="PS50943">
    <property type="entry name" value="HTH_CROC1"/>
    <property type="match status" value="1"/>
</dbReference>
<evidence type="ECO:0000313" key="2">
    <source>
        <dbReference type="EMBL" id="RHW19344.1"/>
    </source>
</evidence>
<dbReference type="AlphaFoldDB" id="A0A396RRR8"/>
<name>A0A396RRR8_9SPHN</name>
<dbReference type="SUPFAM" id="SSF47413">
    <property type="entry name" value="lambda repressor-like DNA-binding domains"/>
    <property type="match status" value="1"/>
</dbReference>
<evidence type="ECO:0000313" key="3">
    <source>
        <dbReference type="Proteomes" id="UP000266693"/>
    </source>
</evidence>
<dbReference type="RefSeq" id="WP_118862850.1">
    <property type="nucleotide sequence ID" value="NZ_QWLV01000001.1"/>
</dbReference>
<protein>
    <submittedName>
        <fullName evidence="2">XRE family transcriptional regulator</fullName>
    </submittedName>
</protein>
<dbReference type="SMART" id="SM00530">
    <property type="entry name" value="HTH_XRE"/>
    <property type="match status" value="1"/>
</dbReference>